<gene>
    <name evidence="1" type="ORF">Pint_21907</name>
</gene>
<sequence>MLLQELLVSEICFDGEKCRVPWTATPSMDLLSVLMTMNRHGISQVPVVLEHIEDHRGHLVGLLDRECISLTCRALATRKSLS</sequence>
<organism evidence="1 2">
    <name type="scientific">Pistacia integerrima</name>
    <dbReference type="NCBI Taxonomy" id="434235"/>
    <lineage>
        <taxon>Eukaryota</taxon>
        <taxon>Viridiplantae</taxon>
        <taxon>Streptophyta</taxon>
        <taxon>Embryophyta</taxon>
        <taxon>Tracheophyta</taxon>
        <taxon>Spermatophyta</taxon>
        <taxon>Magnoliopsida</taxon>
        <taxon>eudicotyledons</taxon>
        <taxon>Gunneridae</taxon>
        <taxon>Pentapetalae</taxon>
        <taxon>rosids</taxon>
        <taxon>malvids</taxon>
        <taxon>Sapindales</taxon>
        <taxon>Anacardiaceae</taxon>
        <taxon>Pistacia</taxon>
    </lineage>
</organism>
<keyword evidence="2" id="KW-1185">Reference proteome</keyword>
<evidence type="ECO:0000313" key="1">
    <source>
        <dbReference type="EMBL" id="KAJ0014916.1"/>
    </source>
</evidence>
<dbReference type="Proteomes" id="UP001163603">
    <property type="component" value="Chromosome 13"/>
</dbReference>
<name>A0ACC0XFU6_9ROSI</name>
<evidence type="ECO:0000313" key="2">
    <source>
        <dbReference type="Proteomes" id="UP001163603"/>
    </source>
</evidence>
<comment type="caution">
    <text evidence="1">The sequence shown here is derived from an EMBL/GenBank/DDBJ whole genome shotgun (WGS) entry which is preliminary data.</text>
</comment>
<reference evidence="2" key="1">
    <citation type="journal article" date="2023" name="G3 (Bethesda)">
        <title>Genome assembly and association tests identify interacting loci associated with vigor, precocity, and sex in interspecific pistachio rootstocks.</title>
        <authorList>
            <person name="Palmer W."/>
            <person name="Jacygrad E."/>
            <person name="Sagayaradj S."/>
            <person name="Cavanaugh K."/>
            <person name="Han R."/>
            <person name="Bertier L."/>
            <person name="Beede B."/>
            <person name="Kafkas S."/>
            <person name="Golino D."/>
            <person name="Preece J."/>
            <person name="Michelmore R."/>
        </authorList>
    </citation>
    <scope>NUCLEOTIDE SEQUENCE [LARGE SCALE GENOMIC DNA]</scope>
</reference>
<proteinExistence type="predicted"/>
<protein>
    <submittedName>
        <fullName evidence="1">Uncharacterized protein</fullName>
    </submittedName>
</protein>
<accession>A0ACC0XFU6</accession>
<dbReference type="EMBL" id="CM047748">
    <property type="protein sequence ID" value="KAJ0014916.1"/>
    <property type="molecule type" value="Genomic_DNA"/>
</dbReference>